<accession>A0A0C1R085</accession>
<evidence type="ECO:0000256" key="7">
    <source>
        <dbReference type="ARBA" id="ARBA00023136"/>
    </source>
</evidence>
<evidence type="ECO:0000256" key="4">
    <source>
        <dbReference type="ARBA" id="ARBA00022475"/>
    </source>
</evidence>
<dbReference type="AlphaFoldDB" id="A0A0C1R085"/>
<feature type="transmembrane region" description="Helical" evidence="8">
    <location>
        <begin position="510"/>
        <end position="535"/>
    </location>
</feature>
<proteinExistence type="inferred from homology"/>
<keyword evidence="4 8" id="KW-1003">Cell membrane</keyword>
<dbReference type="Proteomes" id="UP000031433">
    <property type="component" value="Unassembled WGS sequence"/>
</dbReference>
<comment type="caution">
    <text evidence="9">The sequence shown here is derived from an EMBL/GenBank/DDBJ whole genome shotgun (WGS) entry which is preliminary data.</text>
</comment>
<evidence type="ECO:0000256" key="8">
    <source>
        <dbReference type="RuleBase" id="RU365092"/>
    </source>
</evidence>
<evidence type="ECO:0000256" key="5">
    <source>
        <dbReference type="ARBA" id="ARBA00022692"/>
    </source>
</evidence>
<dbReference type="EMBL" id="JXBL01000001">
    <property type="protein sequence ID" value="KIE43896.1"/>
    <property type="molecule type" value="Genomic_DNA"/>
</dbReference>
<dbReference type="GO" id="GO:0005886">
    <property type="term" value="C:plasma membrane"/>
    <property type="evidence" value="ECO:0007669"/>
    <property type="project" value="UniProtKB-SubCell"/>
</dbReference>
<keyword evidence="3 8" id="KW-0813">Transport</keyword>
<comment type="similarity">
    <text evidence="2 8">Belongs to the lactate permease family.</text>
</comment>
<evidence type="ECO:0000256" key="1">
    <source>
        <dbReference type="ARBA" id="ARBA00004651"/>
    </source>
</evidence>
<feature type="transmembrane region" description="Helical" evidence="8">
    <location>
        <begin position="6"/>
        <end position="28"/>
    </location>
</feature>
<evidence type="ECO:0000313" key="10">
    <source>
        <dbReference type="Proteomes" id="UP000031433"/>
    </source>
</evidence>
<evidence type="ECO:0000313" key="9">
    <source>
        <dbReference type="EMBL" id="KIE43896.1"/>
    </source>
</evidence>
<dbReference type="GO" id="GO:0015129">
    <property type="term" value="F:lactate transmembrane transporter activity"/>
    <property type="evidence" value="ECO:0007669"/>
    <property type="project" value="UniProtKB-UniRule"/>
</dbReference>
<evidence type="ECO:0000256" key="3">
    <source>
        <dbReference type="ARBA" id="ARBA00022448"/>
    </source>
</evidence>
<keyword evidence="5 8" id="KW-0812">Transmembrane</keyword>
<keyword evidence="7 8" id="KW-0472">Membrane</keyword>
<comment type="function">
    <text evidence="8">Uptake of L-lactate across the membrane. Can also transport D-lactate and glycolate.</text>
</comment>
<feature type="transmembrane region" description="Helical" evidence="8">
    <location>
        <begin position="300"/>
        <end position="322"/>
    </location>
</feature>
<protein>
    <recommendedName>
        <fullName evidence="8">L-lactate permease</fullName>
    </recommendedName>
</protein>
<dbReference type="Pfam" id="PF02652">
    <property type="entry name" value="Lactate_perm"/>
    <property type="match status" value="1"/>
</dbReference>
<dbReference type="InterPro" id="IPR003804">
    <property type="entry name" value="Lactate_perm"/>
</dbReference>
<evidence type="ECO:0000256" key="2">
    <source>
        <dbReference type="ARBA" id="ARBA00010100"/>
    </source>
</evidence>
<reference evidence="9 10" key="1">
    <citation type="submission" date="2015-01" db="EMBL/GenBank/DDBJ databases">
        <title>Genome sequence of the anaerobic bacterium Geobacter soli GSS01, a dissimilatory Fe(III) reducer from soil.</title>
        <authorList>
            <person name="Yang G."/>
            <person name="Zhou S."/>
        </authorList>
    </citation>
    <scope>NUCLEOTIDE SEQUENCE [LARGE SCALE GENOMIC DNA]</scope>
    <source>
        <strain evidence="9 10">GSS01</strain>
    </source>
</reference>
<feature type="transmembrane region" description="Helical" evidence="8">
    <location>
        <begin position="35"/>
        <end position="52"/>
    </location>
</feature>
<dbReference type="GO" id="GO:0015295">
    <property type="term" value="F:solute:proton symporter activity"/>
    <property type="evidence" value="ECO:0007669"/>
    <property type="project" value="TreeGrafter"/>
</dbReference>
<feature type="transmembrane region" description="Helical" evidence="8">
    <location>
        <begin position="64"/>
        <end position="87"/>
    </location>
</feature>
<dbReference type="PANTHER" id="PTHR30003:SF2">
    <property type="entry name" value="L-LACTATE PERMEASE"/>
    <property type="match status" value="1"/>
</dbReference>
<evidence type="ECO:0000256" key="6">
    <source>
        <dbReference type="ARBA" id="ARBA00022989"/>
    </source>
</evidence>
<feature type="transmembrane region" description="Helical" evidence="8">
    <location>
        <begin position="342"/>
        <end position="361"/>
    </location>
</feature>
<feature type="transmembrane region" description="Helical" evidence="8">
    <location>
        <begin position="432"/>
        <end position="455"/>
    </location>
</feature>
<comment type="subcellular location">
    <subcellularLocation>
        <location evidence="1 8">Cell membrane</location>
        <topology evidence="1 8">Multi-pass membrane protein</topology>
    </subcellularLocation>
</comment>
<name>A0A0C1R085_9BACT</name>
<organism evidence="9 10">
    <name type="scientific">Geobacter soli</name>
    <dbReference type="NCBI Taxonomy" id="1510391"/>
    <lineage>
        <taxon>Bacteria</taxon>
        <taxon>Pseudomonadati</taxon>
        <taxon>Thermodesulfobacteriota</taxon>
        <taxon>Desulfuromonadia</taxon>
        <taxon>Geobacterales</taxon>
        <taxon>Geobacteraceae</taxon>
        <taxon>Geobacter</taxon>
    </lineage>
</organism>
<dbReference type="PANTHER" id="PTHR30003">
    <property type="entry name" value="L-LACTATE PERMEASE"/>
    <property type="match status" value="1"/>
</dbReference>
<feature type="transmembrane region" description="Helical" evidence="8">
    <location>
        <begin position="193"/>
        <end position="214"/>
    </location>
</feature>
<keyword evidence="10" id="KW-1185">Reference proteome</keyword>
<sequence length="541" mass="58252">MLLEVIPLTLPLLLTLLPIVVILVMLLVFRKAADVSGIIGWFAISVVAWLGFQTTPEVIIRSTAAGFIRSFSVSLIVATSLLQMALMEKTGALRRITIFIRTIASDNRAVQIMMINIGFGTLMVAVGATPVSILPPILLAMGYSTYVAIALPAIGYDSLCTYALLGAPIVVFVDLANSFLGKGNEIALHQAGMVFYMFLPVVSTMIGFCMLWIVGKWQAIREGWLPCLLTGAVIGVVARFTNQYDNLVVLTGVLCGIAVIAAMAAYLVVTGGKVIDRSLLSAEEREFAAAMPLWRAFMPWTLLVILILVLNVPQDLFSWLYRTMKLPITGLTADGKPLDTRALWQAYTWILVSTILAVPFLKPTGEQLRETLRVWARRAPRPVFAAAVFFAIGEIMNMAGYDMAADRFVVPSMVKVLADSSALAFQGMYGEVVAFIGLFGGFITGSEASTIAMFAKYTMTTAKNLDMPLSGLIIVTAGLAFGGGLASVISPAKLQNAAAAIDRIGEEGKVIRIAFVFALLLTLVTSLFVVVLLTVNGMGRV</sequence>
<feature type="transmembrane region" description="Helical" evidence="8">
    <location>
        <begin position="247"/>
        <end position="269"/>
    </location>
</feature>
<keyword evidence="6 8" id="KW-1133">Transmembrane helix</keyword>
<gene>
    <name evidence="9" type="ORF">SE37_15325</name>
</gene>
<feature type="transmembrane region" description="Helical" evidence="8">
    <location>
        <begin position="382"/>
        <end position="401"/>
    </location>
</feature>
<feature type="transmembrane region" description="Helical" evidence="8">
    <location>
        <begin position="467"/>
        <end position="490"/>
    </location>
</feature>
<feature type="transmembrane region" description="Helical" evidence="8">
    <location>
        <begin position="161"/>
        <end position="181"/>
    </location>
</feature>